<dbReference type="InterPro" id="IPR029058">
    <property type="entry name" value="AB_hydrolase_fold"/>
</dbReference>
<dbReference type="AlphaFoldDB" id="A0AAU7QH64"/>
<name>A0AAU7QH64_9GAMM</name>
<dbReference type="PANTHER" id="PTHR46438:SF2">
    <property type="entry name" value="ALPHA_BETA-HYDROLASES SUPERFAMILY PROTEIN"/>
    <property type="match status" value="1"/>
</dbReference>
<evidence type="ECO:0000259" key="1">
    <source>
        <dbReference type="Pfam" id="PF12697"/>
    </source>
</evidence>
<organism evidence="2">
    <name type="scientific">Acerihabitans sp. KWT182</name>
    <dbReference type="NCBI Taxonomy" id="3157919"/>
    <lineage>
        <taxon>Bacteria</taxon>
        <taxon>Pseudomonadati</taxon>
        <taxon>Pseudomonadota</taxon>
        <taxon>Gammaproteobacteria</taxon>
        <taxon>Enterobacterales</taxon>
        <taxon>Pectobacteriaceae</taxon>
        <taxon>Acerihabitans</taxon>
    </lineage>
</organism>
<dbReference type="EMBL" id="CP157947">
    <property type="protein sequence ID" value="XBS71491.1"/>
    <property type="molecule type" value="Genomic_DNA"/>
</dbReference>
<evidence type="ECO:0000313" key="2">
    <source>
        <dbReference type="EMBL" id="XBS71491.1"/>
    </source>
</evidence>
<dbReference type="GO" id="GO:0016787">
    <property type="term" value="F:hydrolase activity"/>
    <property type="evidence" value="ECO:0007669"/>
    <property type="project" value="UniProtKB-KW"/>
</dbReference>
<dbReference type="InterPro" id="IPR000073">
    <property type="entry name" value="AB_hydrolase_1"/>
</dbReference>
<feature type="domain" description="AB hydrolase-1" evidence="1">
    <location>
        <begin position="1"/>
        <end position="82"/>
    </location>
</feature>
<reference evidence="2" key="1">
    <citation type="submission" date="2024-06" db="EMBL/GenBank/DDBJ databases">
        <authorList>
            <person name="Coelho C."/>
            <person name="Bento M."/>
            <person name="Garcia E."/>
            <person name="Camelo A."/>
            <person name="Brandao I."/>
            <person name="Espirito Santo C."/>
            <person name="Trovao J."/>
            <person name="Verissimo A."/>
            <person name="Costa J."/>
            <person name="Tiago I."/>
        </authorList>
    </citation>
    <scope>NUCLEOTIDE SEQUENCE</scope>
    <source>
        <strain evidence="2">KWT182</strain>
    </source>
</reference>
<dbReference type="SUPFAM" id="SSF53474">
    <property type="entry name" value="alpha/beta-Hydrolases"/>
    <property type="match status" value="1"/>
</dbReference>
<sequence length="107" mass="11583">MVFIHGQSVTWEEYSLLMPLLLLCGSFQVFAVTLSGHGNSSWTPGLYTFNRLGADMTAFLRQVVGRPTIVAGNSSGAVLTAWLAANAPKQEAREIIAWKQEVLATDG</sequence>
<dbReference type="Gene3D" id="3.40.50.1820">
    <property type="entry name" value="alpha/beta hydrolase"/>
    <property type="match status" value="1"/>
</dbReference>
<keyword evidence="2" id="KW-0378">Hydrolase</keyword>
<dbReference type="Pfam" id="PF12697">
    <property type="entry name" value="Abhydrolase_6"/>
    <property type="match status" value="1"/>
</dbReference>
<accession>A0AAU7QH64</accession>
<gene>
    <name evidence="2" type="ORF">ABK905_11485</name>
</gene>
<dbReference type="PANTHER" id="PTHR46438">
    <property type="entry name" value="ALPHA/BETA-HYDROLASES SUPERFAMILY PROTEIN"/>
    <property type="match status" value="1"/>
</dbReference>
<proteinExistence type="predicted"/>
<protein>
    <submittedName>
        <fullName evidence="2">Alpha/beta hydrolase</fullName>
    </submittedName>
</protein>